<sequence>MKTFIASILVMVLMLTGFGVYIYYLTDTTGELVSLINTVSDLAKEENWEECNDKVDNLMELWDRHEKVLCSFTDHGDLDEVKRSMNELKESARYNDPQDTVMYSSVLLVLIDRLTENELPTLENILKTNTQFARQA</sequence>
<protein>
    <submittedName>
        <fullName evidence="1">DUF4363 family protein</fullName>
    </submittedName>
</protein>
<dbReference type="RefSeq" id="WP_249311551.1">
    <property type="nucleotide sequence ID" value="NZ_JACRSU010000002.1"/>
</dbReference>
<accession>A0A926DME6</accession>
<dbReference type="AlphaFoldDB" id="A0A926DME6"/>
<proteinExistence type="predicted"/>
<name>A0A926DME6_9FIRM</name>
<reference evidence="1" key="1">
    <citation type="submission" date="2020-08" db="EMBL/GenBank/DDBJ databases">
        <title>Genome public.</title>
        <authorList>
            <person name="Liu C."/>
            <person name="Sun Q."/>
        </authorList>
    </citation>
    <scope>NUCLEOTIDE SEQUENCE</scope>
    <source>
        <strain evidence="1">H8</strain>
    </source>
</reference>
<evidence type="ECO:0000313" key="2">
    <source>
        <dbReference type="Proteomes" id="UP000611762"/>
    </source>
</evidence>
<organism evidence="1 2">
    <name type="scientific">Congzhengia minquanensis</name>
    <dbReference type="NCBI Taxonomy" id="2763657"/>
    <lineage>
        <taxon>Bacteria</taxon>
        <taxon>Bacillati</taxon>
        <taxon>Bacillota</taxon>
        <taxon>Clostridia</taxon>
        <taxon>Eubacteriales</taxon>
        <taxon>Oscillospiraceae</taxon>
        <taxon>Congzhengia</taxon>
    </lineage>
</organism>
<dbReference type="EMBL" id="JACRSU010000002">
    <property type="protein sequence ID" value="MBC8540384.1"/>
    <property type="molecule type" value="Genomic_DNA"/>
</dbReference>
<dbReference type="Pfam" id="PF14276">
    <property type="entry name" value="DUF4363"/>
    <property type="match status" value="1"/>
</dbReference>
<dbReference type="Proteomes" id="UP000611762">
    <property type="component" value="Unassembled WGS sequence"/>
</dbReference>
<dbReference type="InterPro" id="IPR025373">
    <property type="entry name" value="DUF4363"/>
</dbReference>
<keyword evidence="2" id="KW-1185">Reference proteome</keyword>
<evidence type="ECO:0000313" key="1">
    <source>
        <dbReference type="EMBL" id="MBC8540384.1"/>
    </source>
</evidence>
<gene>
    <name evidence="1" type="ORF">H8698_05285</name>
</gene>
<comment type="caution">
    <text evidence="1">The sequence shown here is derived from an EMBL/GenBank/DDBJ whole genome shotgun (WGS) entry which is preliminary data.</text>
</comment>